<organism evidence="1 2">
    <name type="scientific">Neophaeococcomyces mojaviensis</name>
    <dbReference type="NCBI Taxonomy" id="3383035"/>
    <lineage>
        <taxon>Eukaryota</taxon>
        <taxon>Fungi</taxon>
        <taxon>Dikarya</taxon>
        <taxon>Ascomycota</taxon>
        <taxon>Pezizomycotina</taxon>
        <taxon>Eurotiomycetes</taxon>
        <taxon>Chaetothyriomycetidae</taxon>
        <taxon>Chaetothyriales</taxon>
        <taxon>Chaetothyriales incertae sedis</taxon>
        <taxon>Neophaeococcomyces</taxon>
    </lineage>
</organism>
<accession>A0ACC3A1J0</accession>
<name>A0ACC3A1J0_9EURO</name>
<sequence length="783" mass="87067">MRVSLTSTDAATSSQTCVSLDSTLASAPEKIVMPLSGIATDAPTHQDPFNTVPGHRFDLAQYDDIDNFCLPHGGEIAQQMPTPSTLPVVQGSNTMSFIPQDLDTESSRSFHDLMMVDFMCNVMNQGPFDPHLSGRNMGTLPDILDFAFDDAFDFSSAEIFTPHLDGDRSAAHAGSGTATPSIRRLASLGQQAFKDSMWLWTPAHGDSSTAEQENLSLPTPELIPGETTDVIHHLSLASRDRVLSLILRTCEPSAQRQVVSCFPSAEMLSKLLSNFITYHSHQFAPWIHVATLDPNQEREVFLLALISAGATNSLYPNVRKLGYAMQEAVRSTIPDSFENDNRSTRDLRLSQAYALQLQIGLWSGNRRKMEIAESFAFPLITMVRRGGRFRQKMLAEIVPLPQDDLRTSEIKWKKWVELESFKRLAYHLFLTDTGSSFSLMSQPLISYAEICIDLPCSQDLWQAMTAQEWKQKYLALNDMKVEQMPNLRLTLEDLSQLTKVQSCIDVQMSLAVVVSTVWSRVWQCLQMKTLSNYQLNGSGGSSMLTVNTYYQELVHAAKNVSLRSSDWTGGLGPYAELLLELCMLHLHVSLEAVQLLAGKDGEEEARKVVPTLRRWIESAESRQAIFHAGRVLSAAHKFPFGHLRDYSAVAVYHASLAMWAYAVLSETTMRSVTTSMELQYGTTNQQEAQRVLLDSTDGPELQRFLVLGVGVPAIRRYEEDWLVPDMDMNSVLLSDTLTAMKSIANLLANKNGDEQGRPPMVANLNKLILALGKAAAEMKKKGS</sequence>
<evidence type="ECO:0000313" key="2">
    <source>
        <dbReference type="Proteomes" id="UP001172386"/>
    </source>
</evidence>
<gene>
    <name evidence="1" type="ORF">H2198_007098</name>
</gene>
<comment type="caution">
    <text evidence="1">The sequence shown here is derived from an EMBL/GenBank/DDBJ whole genome shotgun (WGS) entry which is preliminary data.</text>
</comment>
<keyword evidence="2" id="KW-1185">Reference proteome</keyword>
<proteinExistence type="predicted"/>
<evidence type="ECO:0000313" key="1">
    <source>
        <dbReference type="EMBL" id="KAJ9653751.1"/>
    </source>
</evidence>
<dbReference type="EMBL" id="JAPDRQ010000142">
    <property type="protein sequence ID" value="KAJ9653751.1"/>
    <property type="molecule type" value="Genomic_DNA"/>
</dbReference>
<reference evidence="1" key="1">
    <citation type="submission" date="2022-10" db="EMBL/GenBank/DDBJ databases">
        <title>Culturing micro-colonial fungi from biological soil crusts in the Mojave desert and describing Neophaeococcomyces mojavensis, and introducing the new genera and species Taxawa tesnikishii.</title>
        <authorList>
            <person name="Kurbessoian T."/>
            <person name="Stajich J.E."/>
        </authorList>
    </citation>
    <scope>NUCLEOTIDE SEQUENCE</scope>
    <source>
        <strain evidence="1">JES_112</strain>
    </source>
</reference>
<dbReference type="Proteomes" id="UP001172386">
    <property type="component" value="Unassembled WGS sequence"/>
</dbReference>
<protein>
    <submittedName>
        <fullName evidence="1">Uncharacterized protein</fullName>
    </submittedName>
</protein>